<dbReference type="EMBL" id="GITU01010726">
    <property type="protein sequence ID" value="MBC1179429.1"/>
    <property type="molecule type" value="Transcribed_RNA"/>
</dbReference>
<accession>A0A7G3B4T4</accession>
<feature type="transmembrane region" description="Helical" evidence="1">
    <location>
        <begin position="49"/>
        <end position="71"/>
    </location>
</feature>
<name>A0A7G3B4T4_LUTLO</name>
<keyword evidence="1" id="KW-1133">Transmembrane helix</keyword>
<dbReference type="AlphaFoldDB" id="A0A7G3B4T4"/>
<keyword evidence="1" id="KW-0472">Membrane</keyword>
<evidence type="ECO:0000256" key="1">
    <source>
        <dbReference type="SAM" id="Phobius"/>
    </source>
</evidence>
<protein>
    <submittedName>
        <fullName evidence="2">Uncharacterized protein</fullName>
    </submittedName>
</protein>
<reference evidence="2" key="1">
    <citation type="journal article" date="2020" name="BMC">
        <title>Leishmania infection induces a limited differential gene expression in the sand fly midgut.</title>
        <authorList>
            <person name="Coutinho-Abreu I.V."/>
            <person name="Serafim T.D."/>
            <person name="Meneses C."/>
            <person name="Kamhawi S."/>
            <person name="Oliveira F."/>
            <person name="Valenzuela J.G."/>
        </authorList>
    </citation>
    <scope>NUCLEOTIDE SEQUENCE</scope>
    <source>
        <strain evidence="2">Jacobina</strain>
        <tissue evidence="2">Midgut</tissue>
    </source>
</reference>
<organism evidence="2">
    <name type="scientific">Lutzomyia longipalpis</name>
    <name type="common">Sand fly</name>
    <dbReference type="NCBI Taxonomy" id="7200"/>
    <lineage>
        <taxon>Eukaryota</taxon>
        <taxon>Metazoa</taxon>
        <taxon>Ecdysozoa</taxon>
        <taxon>Arthropoda</taxon>
        <taxon>Hexapoda</taxon>
        <taxon>Insecta</taxon>
        <taxon>Pterygota</taxon>
        <taxon>Neoptera</taxon>
        <taxon>Endopterygota</taxon>
        <taxon>Diptera</taxon>
        <taxon>Nematocera</taxon>
        <taxon>Psychodoidea</taxon>
        <taxon>Psychodidae</taxon>
        <taxon>Lutzomyia</taxon>
        <taxon>Lutzomyia</taxon>
    </lineage>
</organism>
<sequence length="92" mass="10273">MSASRSVIKSPIPLISHSWSSYSKLVSFDSVAIKFDFDASLCTFPNTPLFSLLSPLLLNDLLLLLLLLLLLKRFFASQVTTLLEATCNDFFD</sequence>
<evidence type="ECO:0000313" key="2">
    <source>
        <dbReference type="EMBL" id="MBC1179429.1"/>
    </source>
</evidence>
<keyword evidence="1" id="KW-0812">Transmembrane</keyword>
<proteinExistence type="predicted"/>